<evidence type="ECO:0000313" key="2">
    <source>
        <dbReference type="EMBL" id="MCW4157229.1"/>
    </source>
</evidence>
<dbReference type="AlphaFoldDB" id="A0AAW5UQS8"/>
<keyword evidence="1" id="KW-0732">Signal</keyword>
<protein>
    <submittedName>
        <fullName evidence="2">DUF2599 domain-containing protein</fullName>
    </submittedName>
</protein>
<reference evidence="2" key="1">
    <citation type="submission" date="2022-11" db="EMBL/GenBank/DDBJ databases">
        <title>Genomic repertoires linked with pathogenic potency of arthritogenic Prevotella copri isolated from the gut of rheumatoid arthritis patients.</title>
        <authorList>
            <person name="Nii T."/>
            <person name="Maeda Y."/>
            <person name="Motooka D."/>
            <person name="Naito M."/>
            <person name="Matsumoto Y."/>
            <person name="Ogawa T."/>
            <person name="Oguro-Igashira E."/>
            <person name="Kishikawa T."/>
            <person name="Yamashita M."/>
            <person name="Koizumi S."/>
            <person name="Kurakawa T."/>
            <person name="Okumura R."/>
            <person name="Kayama H."/>
            <person name="Murakami M."/>
            <person name="Sakaguchi T."/>
            <person name="Das B."/>
            <person name="Nakamura S."/>
            <person name="Okada Y."/>
            <person name="Kumanogoh A."/>
            <person name="Takeda K."/>
        </authorList>
    </citation>
    <scope>NUCLEOTIDE SEQUENCE</scope>
    <source>
        <strain evidence="2">H012_8</strain>
    </source>
</reference>
<dbReference type="Pfam" id="PF10783">
    <property type="entry name" value="DUF2599"/>
    <property type="match status" value="1"/>
</dbReference>
<sequence>MNLKTVTLATILAPLSPLVVTASPAPAYDNYPVQHPIISSSDTETLTKIFGHRPSTKEQSDYISTYGKIPSKAEVDAYIKASMADPEEPDAVHGGNEYKTHSPEQTTTPYLLSPGEFSWFFRYGKWITRKKVVSLSLMPRSGGIGNEGDTRTWNTVYKTFHNHPNWSRYRKNGADESMRKQYMCHFKYGMIKTPWNLEPSRKPSDVSWLTCN</sequence>
<dbReference type="Proteomes" id="UP001209168">
    <property type="component" value="Unassembled WGS sequence"/>
</dbReference>
<gene>
    <name evidence="2" type="ORF">ONT23_17255</name>
</gene>
<evidence type="ECO:0000313" key="3">
    <source>
        <dbReference type="Proteomes" id="UP001209168"/>
    </source>
</evidence>
<dbReference type="InterPro" id="IPR019719">
    <property type="entry name" value="DUF2599"/>
</dbReference>
<name>A0AAW5UQS8_9BACT</name>
<proteinExistence type="predicted"/>
<feature type="signal peptide" evidence="1">
    <location>
        <begin position="1"/>
        <end position="27"/>
    </location>
</feature>
<dbReference type="RefSeq" id="WP_264956730.1">
    <property type="nucleotide sequence ID" value="NZ_JAPDVH010000004.1"/>
</dbReference>
<organism evidence="2 3">
    <name type="scientific">Segatella copri</name>
    <dbReference type="NCBI Taxonomy" id="165179"/>
    <lineage>
        <taxon>Bacteria</taxon>
        <taxon>Pseudomonadati</taxon>
        <taxon>Bacteroidota</taxon>
        <taxon>Bacteroidia</taxon>
        <taxon>Bacteroidales</taxon>
        <taxon>Prevotellaceae</taxon>
        <taxon>Segatella</taxon>
    </lineage>
</organism>
<dbReference type="EMBL" id="JAPDVH010000004">
    <property type="protein sequence ID" value="MCW4157229.1"/>
    <property type="molecule type" value="Genomic_DNA"/>
</dbReference>
<feature type="chain" id="PRO_5043801080" evidence="1">
    <location>
        <begin position="28"/>
        <end position="212"/>
    </location>
</feature>
<comment type="caution">
    <text evidence="2">The sequence shown here is derived from an EMBL/GenBank/DDBJ whole genome shotgun (WGS) entry which is preliminary data.</text>
</comment>
<accession>A0AAW5UQS8</accession>
<evidence type="ECO:0000256" key="1">
    <source>
        <dbReference type="SAM" id="SignalP"/>
    </source>
</evidence>